<dbReference type="PANTHER" id="PTHR43420">
    <property type="entry name" value="ACETYLTRANSFERASE"/>
    <property type="match status" value="1"/>
</dbReference>
<dbReference type="PROSITE" id="PS51186">
    <property type="entry name" value="GNAT"/>
    <property type="match status" value="1"/>
</dbReference>
<name>A0A316AMG2_9BACT</name>
<keyword evidence="5" id="KW-1185">Reference proteome</keyword>
<dbReference type="PANTHER" id="PTHR43420:SF42">
    <property type="entry name" value="N-ACETYLTRANSFERASE DOMAIN-CONTAINING PROTEIN"/>
    <property type="match status" value="1"/>
</dbReference>
<dbReference type="Proteomes" id="UP000245880">
    <property type="component" value="Unassembled WGS sequence"/>
</dbReference>
<dbReference type="Pfam" id="PF00583">
    <property type="entry name" value="Acetyltransf_1"/>
    <property type="match status" value="1"/>
</dbReference>
<dbReference type="GO" id="GO:0016747">
    <property type="term" value="F:acyltransferase activity, transferring groups other than amino-acyl groups"/>
    <property type="evidence" value="ECO:0007669"/>
    <property type="project" value="InterPro"/>
</dbReference>
<reference evidence="4 5" key="1">
    <citation type="submission" date="2018-03" db="EMBL/GenBank/DDBJ databases">
        <title>Genomic Encyclopedia of Archaeal and Bacterial Type Strains, Phase II (KMG-II): from individual species to whole genera.</title>
        <authorList>
            <person name="Goeker M."/>
        </authorList>
    </citation>
    <scope>NUCLEOTIDE SEQUENCE [LARGE SCALE GENOMIC DNA]</scope>
    <source>
        <strain evidence="4 5">DSM 100346</strain>
    </source>
</reference>
<evidence type="ECO:0000313" key="4">
    <source>
        <dbReference type="EMBL" id="PWJ58751.1"/>
    </source>
</evidence>
<dbReference type="InterPro" id="IPR000182">
    <property type="entry name" value="GNAT_dom"/>
</dbReference>
<dbReference type="EMBL" id="QGDT01000003">
    <property type="protein sequence ID" value="PWJ58751.1"/>
    <property type="molecule type" value="Genomic_DNA"/>
</dbReference>
<protein>
    <submittedName>
        <fullName evidence="4">Acetyltransferase (GNAT) family protein</fullName>
    </submittedName>
</protein>
<evidence type="ECO:0000313" key="5">
    <source>
        <dbReference type="Proteomes" id="UP000245880"/>
    </source>
</evidence>
<evidence type="ECO:0000256" key="1">
    <source>
        <dbReference type="ARBA" id="ARBA00022679"/>
    </source>
</evidence>
<comment type="caution">
    <text evidence="4">The sequence shown here is derived from an EMBL/GenBank/DDBJ whole genome shotgun (WGS) entry which is preliminary data.</text>
</comment>
<accession>A0A316AMG2</accession>
<organism evidence="4 5">
    <name type="scientific">Dyadobacter jejuensis</name>
    <dbReference type="NCBI Taxonomy" id="1082580"/>
    <lineage>
        <taxon>Bacteria</taxon>
        <taxon>Pseudomonadati</taxon>
        <taxon>Bacteroidota</taxon>
        <taxon>Cytophagia</taxon>
        <taxon>Cytophagales</taxon>
        <taxon>Spirosomataceae</taxon>
        <taxon>Dyadobacter</taxon>
    </lineage>
</organism>
<dbReference type="InterPro" id="IPR016181">
    <property type="entry name" value="Acyl_CoA_acyltransferase"/>
</dbReference>
<dbReference type="SUPFAM" id="SSF55729">
    <property type="entry name" value="Acyl-CoA N-acyltransferases (Nat)"/>
    <property type="match status" value="1"/>
</dbReference>
<keyword evidence="1 4" id="KW-0808">Transferase</keyword>
<gene>
    <name evidence="4" type="ORF">CLV98_103118</name>
</gene>
<dbReference type="AlphaFoldDB" id="A0A316AMG2"/>
<sequence length="143" mass="16844">MIMKIEQPNIEIREVNADQVMDIRHSELWPDRPRDFVRIPDDALGVHFGLYIEGQLVSVISLFSAESSLRFRKFATLADFRRRGLGTLLMQEVLEYAKATGHSRIWCDARADALAFYKRFQFQEFGEPFFKGEIPYRKIEKWI</sequence>
<evidence type="ECO:0000259" key="3">
    <source>
        <dbReference type="PROSITE" id="PS51186"/>
    </source>
</evidence>
<evidence type="ECO:0000256" key="2">
    <source>
        <dbReference type="ARBA" id="ARBA00023315"/>
    </source>
</evidence>
<dbReference type="Gene3D" id="3.40.630.30">
    <property type="match status" value="1"/>
</dbReference>
<dbReference type="InterPro" id="IPR050680">
    <property type="entry name" value="YpeA/RimI_acetyltransf"/>
</dbReference>
<keyword evidence="2" id="KW-0012">Acyltransferase</keyword>
<dbReference type="CDD" id="cd04301">
    <property type="entry name" value="NAT_SF"/>
    <property type="match status" value="1"/>
</dbReference>
<feature type="domain" description="N-acetyltransferase" evidence="3">
    <location>
        <begin position="10"/>
        <end position="143"/>
    </location>
</feature>
<proteinExistence type="predicted"/>